<dbReference type="Proteomes" id="UP000002230">
    <property type="component" value="Chromosome"/>
</dbReference>
<dbReference type="EMBL" id="CP002154">
    <property type="protein sequence ID" value="ADM41189.1"/>
    <property type="molecule type" value="Genomic_DNA"/>
</dbReference>
<evidence type="ECO:0000313" key="2">
    <source>
        <dbReference type="EMBL" id="ADM41189.1"/>
    </source>
</evidence>
<dbReference type="Pfam" id="PF13984">
    <property type="entry name" value="MsyB"/>
    <property type="match status" value="1"/>
</dbReference>
<feature type="compositionally biased region" description="Acidic residues" evidence="1">
    <location>
        <begin position="107"/>
        <end position="122"/>
    </location>
</feature>
<dbReference type="HOGENOM" id="CLU_162701_0_0_6"/>
<dbReference type="PATRIC" id="fig|718251.5.peg.1101"/>
<reference evidence="2 3" key="2">
    <citation type="journal article" date="2011" name="BMC Immunol.">
        <title>Comparison of static immersion and intravenous injection systems for exposure of zebrafish embryos to the natural pathogen Edwardsiella tarda.</title>
        <authorList>
            <person name="van Soest J.J."/>
            <person name="Stockhammer O.W."/>
            <person name="Ordas A."/>
            <person name="Bloemberg G.V."/>
            <person name="Spaink H.P."/>
            <person name="Meijer A.H."/>
        </authorList>
    </citation>
    <scope>NUCLEOTIDE SEQUENCE [LARGE SCALE GENOMIC DNA]</scope>
    <source>
        <strain evidence="2 3">FL6-60</strain>
    </source>
</reference>
<keyword evidence="3" id="KW-1185">Reference proteome</keyword>
<organism evidence="2 3">
    <name type="scientific">Edwardsiella tarda (strain FL6-60)</name>
    <dbReference type="NCBI Taxonomy" id="718251"/>
    <lineage>
        <taxon>Bacteria</taxon>
        <taxon>Pseudomonadati</taxon>
        <taxon>Pseudomonadota</taxon>
        <taxon>Gammaproteobacteria</taxon>
        <taxon>Enterobacterales</taxon>
        <taxon>Hafniaceae</taxon>
        <taxon>Edwardsiella</taxon>
    </lineage>
</organism>
<proteinExistence type="predicted"/>
<dbReference type="KEGG" id="etd:ETAF_1070"/>
<name>A0A0H3DPH2_EDWTF</name>
<dbReference type="AlphaFoldDB" id="A0A0H3DPH2"/>
<gene>
    <name evidence="2" type="primary">msyB</name>
    <name evidence="2" type="ordered locus">ETAF_1070</name>
</gene>
<dbReference type="InterPro" id="IPR025729">
    <property type="entry name" value="MsyB"/>
</dbReference>
<sequence>MDMYLTLDEAIDAAREAFLAEHDDDTPQVSQLNLQKYILQDGDTLWMAEFHQDTQEEGDGVALFFGAAAQAIFDDDYDDGEITEEWQEESTLYQWDDDDFQYQPPLDSEEGESAAAEWDEQN</sequence>
<dbReference type="NCBIfam" id="NF008544">
    <property type="entry name" value="PRK11467.1"/>
    <property type="match status" value="1"/>
</dbReference>
<evidence type="ECO:0000313" key="3">
    <source>
        <dbReference type="Proteomes" id="UP000002230"/>
    </source>
</evidence>
<evidence type="ECO:0000256" key="1">
    <source>
        <dbReference type="SAM" id="MobiDB-lite"/>
    </source>
</evidence>
<accession>A0A0H3DPH2</accession>
<feature type="region of interest" description="Disordered" evidence="1">
    <location>
        <begin position="90"/>
        <end position="122"/>
    </location>
</feature>
<protein>
    <submittedName>
        <fullName evidence="2">Acidic protein MsyB</fullName>
    </submittedName>
</protein>
<reference evidence="3" key="1">
    <citation type="submission" date="2010-08" db="EMBL/GenBank/DDBJ databases">
        <title>Genome comparisons of Edwardsiella bacteria analysed using deep sequencing technology.</title>
        <authorList>
            <person name="van Soest J.J."/>
            <person name="Henkel C.V."/>
            <person name="Jansen H.J."/>
            <person name="van den Hondel C.A.M.J.J."/>
            <person name="Bloemberg G.V."/>
            <person name="Meijer A.H."/>
            <person name="Spaink H.P."/>
        </authorList>
    </citation>
    <scope>NUCLEOTIDE SEQUENCE [LARGE SCALE GENOMIC DNA]</scope>
    <source>
        <strain evidence="3">FL6-60</strain>
    </source>
</reference>